<gene>
    <name evidence="1" type="ORF">VFPPC_08642</name>
</gene>
<protein>
    <submittedName>
        <fullName evidence="1">Uncharacterized protein</fullName>
    </submittedName>
</protein>
<sequence length="82" mass="8463">MSSISQANFVLMRNSPVSSFSGIILVCGSGHRVLHNGHIGPQAICPSFTDDGSVACGYLSSVTVSTWSQGNSACGVEMEVGK</sequence>
<dbReference type="RefSeq" id="XP_018144291.1">
    <property type="nucleotide sequence ID" value="XM_018287315.1"/>
</dbReference>
<evidence type="ECO:0000313" key="1">
    <source>
        <dbReference type="EMBL" id="OAQ67204.1"/>
    </source>
</evidence>
<dbReference type="EMBL" id="LSBJ02000004">
    <property type="protein sequence ID" value="OAQ67204.1"/>
    <property type="molecule type" value="Genomic_DNA"/>
</dbReference>
<comment type="caution">
    <text evidence="1">The sequence shown here is derived from an EMBL/GenBank/DDBJ whole genome shotgun (WGS) entry which is preliminary data.</text>
</comment>
<reference evidence="1 2" key="1">
    <citation type="journal article" date="2016" name="PLoS Pathog.">
        <title>Biosynthesis of antibiotic leucinostatins in bio-control fungus Purpureocillium lilacinum and their inhibition on phytophthora revealed by genome mining.</title>
        <authorList>
            <person name="Wang G."/>
            <person name="Liu Z."/>
            <person name="Lin R."/>
            <person name="Li E."/>
            <person name="Mao Z."/>
            <person name="Ling J."/>
            <person name="Yang Y."/>
            <person name="Yin W.B."/>
            <person name="Xie B."/>
        </authorList>
    </citation>
    <scope>NUCLEOTIDE SEQUENCE [LARGE SCALE GENOMIC DNA]</scope>
    <source>
        <strain evidence="1">170</strain>
    </source>
</reference>
<evidence type="ECO:0000313" key="2">
    <source>
        <dbReference type="Proteomes" id="UP000078397"/>
    </source>
</evidence>
<proteinExistence type="predicted"/>
<dbReference type="Proteomes" id="UP000078397">
    <property type="component" value="Unassembled WGS sequence"/>
</dbReference>
<keyword evidence="2" id="KW-1185">Reference proteome</keyword>
<dbReference type="KEGG" id="pchm:VFPPC_08642"/>
<organism evidence="1 2">
    <name type="scientific">Pochonia chlamydosporia 170</name>
    <dbReference type="NCBI Taxonomy" id="1380566"/>
    <lineage>
        <taxon>Eukaryota</taxon>
        <taxon>Fungi</taxon>
        <taxon>Dikarya</taxon>
        <taxon>Ascomycota</taxon>
        <taxon>Pezizomycotina</taxon>
        <taxon>Sordariomycetes</taxon>
        <taxon>Hypocreomycetidae</taxon>
        <taxon>Hypocreales</taxon>
        <taxon>Clavicipitaceae</taxon>
        <taxon>Pochonia</taxon>
    </lineage>
</organism>
<dbReference type="AlphaFoldDB" id="A0A179FNP7"/>
<name>A0A179FNP7_METCM</name>
<dbReference type="GeneID" id="28851309"/>
<accession>A0A179FNP7</accession>